<dbReference type="PROSITE" id="PS50202">
    <property type="entry name" value="MSP"/>
    <property type="match status" value="1"/>
</dbReference>
<evidence type="ECO:0000259" key="4">
    <source>
        <dbReference type="PROSITE" id="PS50202"/>
    </source>
</evidence>
<reference evidence="8" key="1">
    <citation type="submission" date="2016-04" db="UniProtKB">
        <authorList>
            <consortium name="WormBaseParasite"/>
        </authorList>
    </citation>
    <scope>IDENTIFICATION</scope>
</reference>
<dbReference type="SUPFAM" id="SSF47459">
    <property type="entry name" value="HLH, helix-loop-helix DNA-binding domain"/>
    <property type="match status" value="1"/>
</dbReference>
<dbReference type="WBParaSite" id="ASIM_0001246301-mRNA-1">
    <property type="protein sequence ID" value="ASIM_0001246301-mRNA-1"/>
    <property type="gene ID" value="ASIM_0001246301"/>
</dbReference>
<gene>
    <name evidence="6" type="ORF">ASIM_LOCUS11929</name>
</gene>
<feature type="domain" description="MSP" evidence="4">
    <location>
        <begin position="133"/>
        <end position="261"/>
    </location>
</feature>
<dbReference type="InterPro" id="IPR011598">
    <property type="entry name" value="bHLH_dom"/>
</dbReference>
<feature type="compositionally biased region" description="Low complexity" evidence="2">
    <location>
        <begin position="76"/>
        <end position="94"/>
    </location>
</feature>
<dbReference type="InterPro" id="IPR051774">
    <property type="entry name" value="Sperm-specific_class_P"/>
</dbReference>
<feature type="compositionally biased region" description="Basic and acidic residues" evidence="2">
    <location>
        <begin position="95"/>
        <end position="111"/>
    </location>
</feature>
<feature type="region of interest" description="Disordered" evidence="2">
    <location>
        <begin position="32"/>
        <end position="132"/>
    </location>
</feature>
<dbReference type="AlphaFoldDB" id="A0A158PNN1"/>
<evidence type="ECO:0000313" key="7">
    <source>
        <dbReference type="Proteomes" id="UP000267096"/>
    </source>
</evidence>
<protein>
    <recommendedName>
        <fullName evidence="1">Major sperm protein</fullName>
    </recommendedName>
</protein>
<comment type="function">
    <text evidence="1">Central component in molecular interactions underlying sperm crawling. Forms an extensive filament system that extends from sperm villipoda, along the leading edge of the pseudopod.</text>
</comment>
<dbReference type="InterPro" id="IPR000535">
    <property type="entry name" value="MSP_dom"/>
</dbReference>
<evidence type="ECO:0000256" key="2">
    <source>
        <dbReference type="SAM" id="MobiDB-lite"/>
    </source>
</evidence>
<name>A0A158PNN1_ANISI</name>
<feature type="chain" id="PRO_5043135142" description="Major sperm protein" evidence="3">
    <location>
        <begin position="21"/>
        <end position="303"/>
    </location>
</feature>
<accession>A0A158PNN1</accession>
<evidence type="ECO:0000256" key="1">
    <source>
        <dbReference type="RuleBase" id="RU003425"/>
    </source>
</evidence>
<keyword evidence="7" id="KW-1185">Reference proteome</keyword>
<feature type="compositionally biased region" description="Polar residues" evidence="2">
    <location>
        <begin position="112"/>
        <end position="122"/>
    </location>
</feature>
<dbReference type="OrthoDB" id="5866971at2759"/>
<organism evidence="8">
    <name type="scientific">Anisakis simplex</name>
    <name type="common">Herring worm</name>
    <dbReference type="NCBI Taxonomy" id="6269"/>
    <lineage>
        <taxon>Eukaryota</taxon>
        <taxon>Metazoa</taxon>
        <taxon>Ecdysozoa</taxon>
        <taxon>Nematoda</taxon>
        <taxon>Chromadorea</taxon>
        <taxon>Rhabditida</taxon>
        <taxon>Spirurina</taxon>
        <taxon>Ascaridomorpha</taxon>
        <taxon>Ascaridoidea</taxon>
        <taxon>Anisakidae</taxon>
        <taxon>Anisakis</taxon>
        <taxon>Anisakis simplex complex</taxon>
    </lineage>
</organism>
<dbReference type="InterPro" id="IPR013783">
    <property type="entry name" value="Ig-like_fold"/>
</dbReference>
<dbReference type="PROSITE" id="PS50888">
    <property type="entry name" value="BHLH"/>
    <property type="match status" value="1"/>
</dbReference>
<dbReference type="PANTHER" id="PTHR22947">
    <property type="entry name" value="MAJOR SPERM PROTEIN"/>
    <property type="match status" value="1"/>
</dbReference>
<evidence type="ECO:0000313" key="8">
    <source>
        <dbReference type="WBParaSite" id="ASIM_0001246301-mRNA-1"/>
    </source>
</evidence>
<evidence type="ECO:0000256" key="3">
    <source>
        <dbReference type="SAM" id="SignalP"/>
    </source>
</evidence>
<dbReference type="Gene3D" id="4.10.280.10">
    <property type="entry name" value="Helix-loop-helix DNA-binding domain"/>
    <property type="match status" value="1"/>
</dbReference>
<dbReference type="EMBL" id="UYRR01031117">
    <property type="protein sequence ID" value="VDK46120.1"/>
    <property type="molecule type" value="Genomic_DNA"/>
</dbReference>
<reference evidence="6 7" key="2">
    <citation type="submission" date="2018-11" db="EMBL/GenBank/DDBJ databases">
        <authorList>
            <consortium name="Pathogen Informatics"/>
        </authorList>
    </citation>
    <scope>NUCLEOTIDE SEQUENCE [LARGE SCALE GENOMIC DNA]</scope>
</reference>
<keyword evidence="1" id="KW-0206">Cytoskeleton</keyword>
<dbReference type="Proteomes" id="UP000267096">
    <property type="component" value="Unassembled WGS sequence"/>
</dbReference>
<sequence>MISFMDVWALFVAFSSILFAVTLVIACCEGNRPEMLPKDPKKGIKKPDEDTTKSGTITDQPTSFRSSVMATDQLTTSSPFQSVHSQSTSSTVSTKSEKKPPLDTNDRKEDSQTTQLQLSSAEDANEKEKERKSLVLEPRKLYWDTNGGLRRIALMNPTKERCAVKVRCSDNSLYRVNPVYSFVEPGGSVGIDILRDMGRPKLDKMVFVTAKVNAEEEHAKSVFRSTGDESALVFEMSKPRHQYGQSNRERTRQLHVNEAFSQLRRIIPCYPINKKMSKHEILRGAIHYLRILEYLLGMRTTFT</sequence>
<dbReference type="InterPro" id="IPR008962">
    <property type="entry name" value="PapD-like_sf"/>
</dbReference>
<dbReference type="Pfam" id="PF00635">
    <property type="entry name" value="Motile_Sperm"/>
    <property type="match status" value="1"/>
</dbReference>
<feature type="compositionally biased region" description="Polar residues" evidence="2">
    <location>
        <begin position="53"/>
        <end position="75"/>
    </location>
</feature>
<dbReference type="SUPFAM" id="SSF49354">
    <property type="entry name" value="PapD-like"/>
    <property type="match status" value="1"/>
</dbReference>
<dbReference type="InterPro" id="IPR036638">
    <property type="entry name" value="HLH_DNA-bd_sf"/>
</dbReference>
<dbReference type="GO" id="GO:0046983">
    <property type="term" value="F:protein dimerization activity"/>
    <property type="evidence" value="ECO:0007669"/>
    <property type="project" value="InterPro"/>
</dbReference>
<dbReference type="Pfam" id="PF00010">
    <property type="entry name" value="HLH"/>
    <property type="match status" value="1"/>
</dbReference>
<evidence type="ECO:0000313" key="6">
    <source>
        <dbReference type="EMBL" id="VDK46120.1"/>
    </source>
</evidence>
<feature type="signal peptide" evidence="3">
    <location>
        <begin position="1"/>
        <end position="20"/>
    </location>
</feature>
<keyword evidence="1" id="KW-0963">Cytoplasm</keyword>
<keyword evidence="3" id="KW-0732">Signal</keyword>
<dbReference type="PANTHER" id="PTHR22947:SF12">
    <property type="entry name" value="MAJOR SPERM PROTEIN"/>
    <property type="match status" value="1"/>
</dbReference>
<proteinExistence type="predicted"/>
<dbReference type="SMART" id="SM00353">
    <property type="entry name" value="HLH"/>
    <property type="match status" value="1"/>
</dbReference>
<evidence type="ECO:0000259" key="5">
    <source>
        <dbReference type="PROSITE" id="PS50888"/>
    </source>
</evidence>
<dbReference type="Gene3D" id="2.60.40.10">
    <property type="entry name" value="Immunoglobulins"/>
    <property type="match status" value="1"/>
</dbReference>
<feature type="compositionally biased region" description="Basic and acidic residues" evidence="2">
    <location>
        <begin position="32"/>
        <end position="52"/>
    </location>
</feature>
<feature type="domain" description="BHLH" evidence="5">
    <location>
        <begin position="240"/>
        <end position="292"/>
    </location>
</feature>